<dbReference type="Pfam" id="PF00654">
    <property type="entry name" value="Voltage_CLC"/>
    <property type="match status" value="1"/>
</dbReference>
<dbReference type="GO" id="GO:0005769">
    <property type="term" value="C:early endosome"/>
    <property type="evidence" value="ECO:0007669"/>
    <property type="project" value="TreeGrafter"/>
</dbReference>
<sequence length="2285" mass="249946">MNATPVLNGSAPVGVGATSLGATVLVSALYLAIMLVGLFGNSLVIVTILMDKRMRASVTNLYILNLACSDLLSLLLALAEIGFRLASQHWFLGLAACKLLRFIMTAAFYTSVITLTTVCVERQQVINICARKRKLHQLTDSSSGAISAAIRVFIRAAAESAGQGPRMSDRPRTPGTAENAGLWPKTPGMAENAGQRPRMPAAAEDAGMAENAGQRPRMPGSGRECRATAENAGQRRECRAATENAGHGRECRTAAENAGQRPRMPSSSSSDCRVANGILPEPVVQRSSKRTQQDRTRMLQPLEILRSTGSTLVGVPSQALTAVRTSQLLLRREGADTKLGVEGWAGDDATLRTHSRPLLIINGRSITLRNPSIPLGSTFDDFNWRFRLRLHSWLLHIHWFSLLSNPPGMSPPSLLILIVRFLRVLPDGFRLLSRTWVVPPWCRTPRATGAVDRVLPVPRQEVVKVHHLDRLPSTFLSNPIARLRQLLENYGRSGPGFWTSSQYGSMSSGRATPKSTGRDISRPCRRKKAGSPESVPDFLQSLCYAEVSTSWSRVQRLQSVGDQFLRENSPRFSSGSATPSTPEFCVAVLRILAETVRSGSDAHPNTFMGVPFAEIRWVSEGLSSTRTDLLNCRQVLSFTSDMTEPESNRHGNSISPIFTDTPPDILLHVAPGLHLRLGLGPLLSRRNSLAPAEVPLAVSLLLTGWAVSRDVPWLVAEEAANSSRSSRLLMVAFVGVGRSSCGAAMRFRSQRLELNHFALKLPHQFLQLLELFVLFLGVGSILPRHRFRRAAHHEDSSVAAASCSSRSRSLRRLGRRLELPHRALCCHQTFGLLQVELLSLEVGESHPLHEAILREVVLQLGSCRRVGTAHQFKESICLDLAVLLCPVPGEASLQPGGESLVVQRIHRIVGSRQVQIIDRSVRRSEIQHAHQVLAAMLLSRKFMLDVYFTGFGSLGGWAGPSARRRSASSRISSSTFAMTAHKQTEQSLFGRQCCIPLPRWHGRVGRRVAVSGFGYWTAQGLRARSATPRRTDTSGGEIELEIWLLSPIPVREPPSHTERDDHFPFWFSGLPVPRCQNSRNGSARQACLPFICSLDPVRAGDLRYVAIVHPMRAHLWFSRRRTILTLACCWFLGLGLASQSLVFLTVMPVPPQMHRRCVSRYADTLAEQMRISNAIGMAELAVFYFLPLCLQVVLYSRMSAALFGSFGAHAQLRINCAGQQQQAVARSQAVPSSAAMSGPSAITVQQQPQQQQKPKRRQKRSDNPAIAGRQQVVKMLIACVIVYFVCYLSKLLEVVFRIAGYQPIRPDTAKTVVMAMIYANSAVNPLLYTAFSRNFRRQFRLTFSRCGCCRSELRAQGRGGGGGGARQMLGGRSGFGGGTTLPAASNWHASDAVESAVGPEAAAEGQRLWRIVHFQLAIDSDEHAILHWLVVGIGHRSGDPLKRQRLVLFKDASFALDLATLQEQMQLLAAIKHLHLHLGQWVWILKIAPQKKRQKMQQHQLDCLGIRQPSFLALHTQLALCDYCIPDTGATDDGQYDDFETIDWLKDIGRHRRRRRELLRRARETWRGRLTVLVDGLSGWLCVGLIAIAAGLVAGIVDVGTAWMSDLREGICPGAFWLNREQCCWSANDTAMDAANEEAACQQWYPWPELIFDASATDPQNYALQYSLYVTWSLLFALLTATLVRSLAPYACGSGIPEIKTILSGFVIRGYLGWWTLLVKSLGIMLAVASGLSLGKEGPMVHMAACCGNIIARLFPKYNRNEAKKREVLSAAAAAGVSIAFGAPLGGVLFSLEEASYYFPLKTLWRSFFCSMVAASVLKLVNPFGNDHLVLFAVNYRSAWSALEVGPFVLLGILGGLFGAGFVKANVWLCRRRKLGALGRHPIAEVAAVASLTALAAFPNPYTRMGTARLVRLLFSRCGPEDVSELCDFGAVAVNGTATTGTGAAVVVAGDARLDAALWKLSIAYLFKIVATVFTFGIKVPSGLFIPSLAVGAIAGRIVGSLLEQLAAPNAAYFPFNRLCSAAAVAQGQPCVNSGLYAMVGAAAALGGVTRMTLSLVAIMLELTGGLEYSLPLMIAALTSKWVGDGLSGGGGIYEAHIRLNGYPFLASWERPAADAAAADVDDASALAGDVMRRPLRVLRQAEDTVDEINRLLAECQVNGFPVVLSADYHYLIGFVTRRDLVMAIEYYRKKDDSIVGQSVVYFADTPAAFADQPAAPNRRNSPKQLNLSRIVDLAPIAVTDQTPMFVVLEMFRKLGLRQTLVTRNGRLLGVITKKDALRYLENLS</sequence>
<feature type="domain" description="G-protein coupled receptors family 1 profile" evidence="11">
    <location>
        <begin position="40"/>
        <end position="126"/>
    </location>
</feature>
<feature type="region of interest" description="Disordered" evidence="10">
    <location>
        <begin position="161"/>
        <end position="225"/>
    </location>
</feature>
<comment type="caution">
    <text evidence="9">Lacks conserved residue(s) required for the propagation of feature annotation.</text>
</comment>
<feature type="transmembrane region" description="Helical" evidence="9">
    <location>
        <begin position="1768"/>
        <end position="1792"/>
    </location>
</feature>
<evidence type="ECO:0000256" key="5">
    <source>
        <dbReference type="ARBA" id="ARBA00023065"/>
    </source>
</evidence>
<feature type="transmembrane region" description="Helical" evidence="9">
    <location>
        <begin position="20"/>
        <end position="49"/>
    </location>
</feature>
<dbReference type="SMART" id="SM00116">
    <property type="entry name" value="CBS"/>
    <property type="match status" value="2"/>
</dbReference>
<dbReference type="PRINTS" id="PR00762">
    <property type="entry name" value="CLCHANNEL"/>
</dbReference>
<protein>
    <recommendedName>
        <fullName evidence="9">Chloride channel protein</fullName>
    </recommendedName>
</protein>
<dbReference type="CDD" id="cd00637">
    <property type="entry name" value="7tm_classA_rhodopsin-like"/>
    <property type="match status" value="2"/>
</dbReference>
<evidence type="ECO:0000259" key="11">
    <source>
        <dbReference type="PROSITE" id="PS50262"/>
    </source>
</evidence>
<feature type="transmembrane region" description="Helical" evidence="9">
    <location>
        <begin position="1669"/>
        <end position="1691"/>
    </location>
</feature>
<feature type="transmembrane region" description="Helical" evidence="9">
    <location>
        <begin position="1272"/>
        <end position="1292"/>
    </location>
</feature>
<dbReference type="Gene3D" id="1.20.1070.10">
    <property type="entry name" value="Rhodopsin 7-helix transmembrane proteins"/>
    <property type="match status" value="2"/>
</dbReference>
<proteinExistence type="inferred from homology"/>
<feature type="transmembrane region" description="Helical" evidence="9">
    <location>
        <begin position="1712"/>
        <end position="1734"/>
    </location>
</feature>
<dbReference type="WBParaSite" id="maker-uti_cns_0005465-snap-gene-0.6-mRNA-1">
    <property type="protein sequence ID" value="maker-uti_cns_0005465-snap-gene-0.6-mRNA-1"/>
    <property type="gene ID" value="maker-uti_cns_0005465-snap-gene-0.6"/>
</dbReference>
<evidence type="ECO:0000256" key="8">
    <source>
        <dbReference type="PROSITE-ProRule" id="PRU00703"/>
    </source>
</evidence>
<feature type="transmembrane region" description="Helical" evidence="9">
    <location>
        <begin position="1570"/>
        <end position="1597"/>
    </location>
</feature>
<name>A0A1I8HDC2_9PLAT</name>
<dbReference type="PANTHER" id="PTHR45711">
    <property type="entry name" value="CHLORIDE CHANNEL PROTEIN"/>
    <property type="match status" value="1"/>
</dbReference>
<dbReference type="GO" id="GO:0005794">
    <property type="term" value="C:Golgi apparatus"/>
    <property type="evidence" value="ECO:0007669"/>
    <property type="project" value="TreeGrafter"/>
</dbReference>
<dbReference type="Pfam" id="PF00001">
    <property type="entry name" value="7tm_1"/>
    <property type="match status" value="2"/>
</dbReference>
<dbReference type="InterPro" id="IPR000644">
    <property type="entry name" value="CBS_dom"/>
</dbReference>
<keyword evidence="3 9" id="KW-0812">Transmembrane</keyword>
<dbReference type="InterPro" id="IPR001807">
    <property type="entry name" value="ClC"/>
</dbReference>
<evidence type="ECO:0000256" key="2">
    <source>
        <dbReference type="ARBA" id="ARBA00022448"/>
    </source>
</evidence>
<dbReference type="GO" id="GO:0005247">
    <property type="term" value="F:voltage-gated chloride channel activity"/>
    <property type="evidence" value="ECO:0007669"/>
    <property type="project" value="TreeGrafter"/>
</dbReference>
<dbReference type="GO" id="GO:0008021">
    <property type="term" value="C:synaptic vesicle"/>
    <property type="evidence" value="ECO:0007669"/>
    <property type="project" value="TreeGrafter"/>
</dbReference>
<dbReference type="InterPro" id="IPR046342">
    <property type="entry name" value="CBS_dom_sf"/>
</dbReference>
<dbReference type="InterPro" id="IPR014743">
    <property type="entry name" value="Cl-channel_core"/>
</dbReference>
<dbReference type="Pfam" id="PF00571">
    <property type="entry name" value="CBS"/>
    <property type="match status" value="2"/>
</dbReference>
<dbReference type="Proteomes" id="UP000095280">
    <property type="component" value="Unplaced"/>
</dbReference>
<evidence type="ECO:0000256" key="3">
    <source>
        <dbReference type="ARBA" id="ARBA00022692"/>
    </source>
</evidence>
<feature type="transmembrane region" description="Helical" evidence="9">
    <location>
        <begin position="1122"/>
        <end position="1146"/>
    </location>
</feature>
<feature type="region of interest" description="Disordered" evidence="10">
    <location>
        <begin position="501"/>
        <end position="533"/>
    </location>
</feature>
<keyword evidence="2 9" id="KW-0813">Transport</keyword>
<dbReference type="GO" id="GO:0010008">
    <property type="term" value="C:endosome membrane"/>
    <property type="evidence" value="ECO:0007669"/>
    <property type="project" value="UniProtKB-SubCell"/>
</dbReference>
<keyword evidence="13" id="KW-1185">Reference proteome</keyword>
<evidence type="ECO:0000256" key="4">
    <source>
        <dbReference type="ARBA" id="ARBA00022989"/>
    </source>
</evidence>
<feature type="transmembrane region" description="Helical" evidence="9">
    <location>
        <begin position="1174"/>
        <end position="1195"/>
    </location>
</feature>
<accession>A0A1I8HDC2</accession>
<dbReference type="GO" id="GO:0005886">
    <property type="term" value="C:plasma membrane"/>
    <property type="evidence" value="ECO:0007669"/>
    <property type="project" value="TreeGrafter"/>
</dbReference>
<dbReference type="PROSITE" id="PS50262">
    <property type="entry name" value="G_PROTEIN_RECEP_F1_2"/>
    <property type="match status" value="2"/>
</dbReference>
<evidence type="ECO:0000256" key="1">
    <source>
        <dbReference type="ARBA" id="ARBA00004337"/>
    </source>
</evidence>
<comment type="subcellular location">
    <subcellularLocation>
        <location evidence="1">Endosome membrane</location>
        <topology evidence="1">Multi-pass membrane protein</topology>
    </subcellularLocation>
    <subcellularLocation>
        <location evidence="9">Membrane</location>
        <topology evidence="9">Multi-pass membrane protein</topology>
    </subcellularLocation>
</comment>
<keyword evidence="8" id="KW-0129">CBS domain</keyword>
<evidence type="ECO:0000313" key="14">
    <source>
        <dbReference type="WBParaSite" id="maker-uti_cns_0005465-snap-gene-0.6-mRNA-1"/>
    </source>
</evidence>
<dbReference type="PANTHER" id="PTHR45711:SF6">
    <property type="entry name" value="CHLORIDE CHANNEL PROTEIN"/>
    <property type="match status" value="1"/>
</dbReference>
<feature type="transmembrane region" description="Helical" evidence="9">
    <location>
        <begin position="61"/>
        <end position="79"/>
    </location>
</feature>
<feature type="transmembrane region" description="Helical" evidence="9">
    <location>
        <begin position="1842"/>
        <end position="1863"/>
    </location>
</feature>
<feature type="transmembrane region" description="Helical" evidence="9">
    <location>
        <begin position="1740"/>
        <end position="1756"/>
    </location>
</feature>
<keyword evidence="7 9" id="KW-0868">Chloride</keyword>
<evidence type="ECO:0000313" key="13">
    <source>
        <dbReference type="Proteomes" id="UP000095280"/>
    </source>
</evidence>
<feature type="compositionally biased region" description="Low complexity" evidence="10">
    <location>
        <begin position="201"/>
        <end position="213"/>
    </location>
</feature>
<feature type="transmembrane region" description="Helical" evidence="9">
    <location>
        <begin position="1958"/>
        <end position="1978"/>
    </location>
</feature>
<dbReference type="InterPro" id="IPR017452">
    <property type="entry name" value="GPCR_Rhodpsn_7TM"/>
</dbReference>
<evidence type="ECO:0000256" key="10">
    <source>
        <dbReference type="SAM" id="MobiDB-lite"/>
    </source>
</evidence>
<keyword evidence="5 9" id="KW-0406">Ion transport</keyword>
<keyword evidence="4 9" id="KW-1133">Transmembrane helix</keyword>
<dbReference type="FunFam" id="1.10.3080.10:FF:000011">
    <property type="entry name" value="Chloride channel protein"/>
    <property type="match status" value="1"/>
</dbReference>
<dbReference type="CDD" id="cd04591">
    <property type="entry name" value="CBS_pair_voltage-gated_CLC_euk_bac"/>
    <property type="match status" value="1"/>
</dbReference>
<feature type="compositionally biased region" description="Polar residues" evidence="10">
    <location>
        <begin position="501"/>
        <end position="515"/>
    </location>
</feature>
<feature type="transmembrane region" description="Helical" evidence="9">
    <location>
        <begin position="1312"/>
        <end position="1331"/>
    </location>
</feature>
<comment type="similarity">
    <text evidence="9">Belongs to the chloride channel (TC 2.A.49) family.</text>
</comment>
<feature type="domain" description="CBS" evidence="12">
    <location>
        <begin position="2132"/>
        <end position="2194"/>
    </location>
</feature>
<dbReference type="SUPFAM" id="SSF54631">
    <property type="entry name" value="CBS-domain pair"/>
    <property type="match status" value="1"/>
</dbReference>
<dbReference type="Gene3D" id="1.10.3080.10">
    <property type="entry name" value="Clc chloride channel"/>
    <property type="match status" value="1"/>
</dbReference>
<dbReference type="GO" id="GO:0004930">
    <property type="term" value="F:G protein-coupled receptor activity"/>
    <property type="evidence" value="ECO:0007669"/>
    <property type="project" value="InterPro"/>
</dbReference>
<feature type="domain" description="G-protein coupled receptors family 1 profile" evidence="11">
    <location>
        <begin position="1103"/>
        <end position="1328"/>
    </location>
</feature>
<dbReference type="PROSITE" id="PS51371">
    <property type="entry name" value="CBS"/>
    <property type="match status" value="2"/>
</dbReference>
<reference evidence="14" key="1">
    <citation type="submission" date="2016-11" db="UniProtKB">
        <authorList>
            <consortium name="WormBaseParasite"/>
        </authorList>
    </citation>
    <scope>IDENTIFICATION</scope>
</reference>
<dbReference type="CDD" id="cd03684">
    <property type="entry name" value="ClC_3_like"/>
    <property type="match status" value="1"/>
</dbReference>
<organism evidence="13 14">
    <name type="scientific">Macrostomum lignano</name>
    <dbReference type="NCBI Taxonomy" id="282301"/>
    <lineage>
        <taxon>Eukaryota</taxon>
        <taxon>Metazoa</taxon>
        <taxon>Spiralia</taxon>
        <taxon>Lophotrochozoa</taxon>
        <taxon>Platyhelminthes</taxon>
        <taxon>Rhabditophora</taxon>
        <taxon>Macrostomorpha</taxon>
        <taxon>Macrostomida</taxon>
        <taxon>Macrostomidae</taxon>
        <taxon>Macrostomum</taxon>
    </lineage>
</organism>
<dbReference type="SUPFAM" id="SSF81321">
    <property type="entry name" value="Family A G protein-coupled receptor-like"/>
    <property type="match status" value="2"/>
</dbReference>
<dbReference type="SUPFAM" id="SSF81340">
    <property type="entry name" value="Clc chloride channel"/>
    <property type="match status" value="1"/>
</dbReference>
<evidence type="ECO:0000259" key="12">
    <source>
        <dbReference type="PROSITE" id="PS51371"/>
    </source>
</evidence>
<feature type="domain" description="CBS" evidence="12">
    <location>
        <begin position="2228"/>
        <end position="2285"/>
    </location>
</feature>
<evidence type="ECO:0000256" key="9">
    <source>
        <dbReference type="RuleBase" id="RU361221"/>
    </source>
</evidence>
<feature type="region of interest" description="Disordered" evidence="10">
    <location>
        <begin position="1241"/>
        <end position="1264"/>
    </location>
</feature>
<dbReference type="InterPro" id="IPR000276">
    <property type="entry name" value="GPCR_Rhodpsn"/>
</dbReference>
<evidence type="ECO:0000256" key="6">
    <source>
        <dbReference type="ARBA" id="ARBA00023136"/>
    </source>
</evidence>
<evidence type="ECO:0000256" key="7">
    <source>
        <dbReference type="ARBA" id="ARBA00023214"/>
    </source>
</evidence>
<keyword evidence="6 9" id="KW-0472">Membrane</keyword>
<dbReference type="Gene3D" id="3.10.580.20">
    <property type="match status" value="1"/>
</dbReference>
<feature type="transmembrane region" description="Helical" evidence="9">
    <location>
        <begin position="765"/>
        <end position="782"/>
    </location>
</feature>